<proteinExistence type="predicted"/>
<sequence>ERCSLCLGDGHKVSLQGYRERCYRCLGTGRK</sequence>
<dbReference type="AlphaFoldDB" id="A0A4Y2VZ15"/>
<reference evidence="1 2" key="1">
    <citation type="journal article" date="2019" name="Sci. Rep.">
        <title>Orb-weaving spider Araneus ventricosus genome elucidates the spidroin gene catalogue.</title>
        <authorList>
            <person name="Kono N."/>
            <person name="Nakamura H."/>
            <person name="Ohtoshi R."/>
            <person name="Moran D.A.P."/>
            <person name="Shinohara A."/>
            <person name="Yoshida Y."/>
            <person name="Fujiwara M."/>
            <person name="Mori M."/>
            <person name="Tomita M."/>
            <person name="Arakawa K."/>
        </authorList>
    </citation>
    <scope>NUCLEOTIDE SEQUENCE [LARGE SCALE GENOMIC DNA]</scope>
</reference>
<keyword evidence="2" id="KW-1185">Reference proteome</keyword>
<dbReference type="Proteomes" id="UP000499080">
    <property type="component" value="Unassembled WGS sequence"/>
</dbReference>
<accession>A0A4Y2VZ15</accession>
<evidence type="ECO:0000313" key="2">
    <source>
        <dbReference type="Proteomes" id="UP000499080"/>
    </source>
</evidence>
<feature type="non-terminal residue" evidence="1">
    <location>
        <position position="31"/>
    </location>
</feature>
<name>A0A4Y2VZ15_ARAVE</name>
<dbReference type="OrthoDB" id="3355217at2759"/>
<dbReference type="EMBL" id="BGPR01052281">
    <property type="protein sequence ID" value="GBO29130.1"/>
    <property type="molecule type" value="Genomic_DNA"/>
</dbReference>
<evidence type="ECO:0000313" key="1">
    <source>
        <dbReference type="EMBL" id="GBO29130.1"/>
    </source>
</evidence>
<comment type="caution">
    <text evidence="1">The sequence shown here is derived from an EMBL/GenBank/DDBJ whole genome shotgun (WGS) entry which is preliminary data.</text>
</comment>
<feature type="non-terminal residue" evidence="1">
    <location>
        <position position="1"/>
    </location>
</feature>
<protein>
    <submittedName>
        <fullName evidence="1">Uncharacterized protein</fullName>
    </submittedName>
</protein>
<organism evidence="1 2">
    <name type="scientific">Araneus ventricosus</name>
    <name type="common">Orbweaver spider</name>
    <name type="synonym">Epeira ventricosa</name>
    <dbReference type="NCBI Taxonomy" id="182803"/>
    <lineage>
        <taxon>Eukaryota</taxon>
        <taxon>Metazoa</taxon>
        <taxon>Ecdysozoa</taxon>
        <taxon>Arthropoda</taxon>
        <taxon>Chelicerata</taxon>
        <taxon>Arachnida</taxon>
        <taxon>Araneae</taxon>
        <taxon>Araneomorphae</taxon>
        <taxon>Entelegynae</taxon>
        <taxon>Araneoidea</taxon>
        <taxon>Araneidae</taxon>
        <taxon>Araneus</taxon>
    </lineage>
</organism>
<gene>
    <name evidence="1" type="ORF">AVEN_216055-2_1</name>
</gene>